<accession>X1MVH4</accession>
<gene>
    <name evidence="1" type="ORF">S06H3_42059</name>
</gene>
<protein>
    <recommendedName>
        <fullName evidence="2">SMP-30/Gluconolactonase/LRE-like region domain-containing protein</fullName>
    </recommendedName>
</protein>
<organism evidence="1">
    <name type="scientific">marine sediment metagenome</name>
    <dbReference type="NCBI Taxonomy" id="412755"/>
    <lineage>
        <taxon>unclassified sequences</taxon>
        <taxon>metagenomes</taxon>
        <taxon>ecological metagenomes</taxon>
    </lineage>
</organism>
<dbReference type="AlphaFoldDB" id="X1MVH4"/>
<dbReference type="EMBL" id="BARV01025978">
    <property type="protein sequence ID" value="GAI35702.1"/>
    <property type="molecule type" value="Genomic_DNA"/>
</dbReference>
<evidence type="ECO:0000313" key="1">
    <source>
        <dbReference type="EMBL" id="GAI35702.1"/>
    </source>
</evidence>
<proteinExistence type="predicted"/>
<sequence>FVTYTGEGPASPCGLAFGPDGLYFTDLHGEKDGLTKMPSGNIFRVTSR</sequence>
<evidence type="ECO:0008006" key="2">
    <source>
        <dbReference type="Google" id="ProtNLM"/>
    </source>
</evidence>
<feature type="non-terminal residue" evidence="1">
    <location>
        <position position="1"/>
    </location>
</feature>
<reference evidence="1" key="1">
    <citation type="journal article" date="2014" name="Front. Microbiol.">
        <title>High frequency of phylogenetically diverse reductive dehalogenase-homologous genes in deep subseafloor sedimentary metagenomes.</title>
        <authorList>
            <person name="Kawai M."/>
            <person name="Futagami T."/>
            <person name="Toyoda A."/>
            <person name="Takaki Y."/>
            <person name="Nishi S."/>
            <person name="Hori S."/>
            <person name="Arai W."/>
            <person name="Tsubouchi T."/>
            <person name="Morono Y."/>
            <person name="Uchiyama I."/>
            <person name="Ito T."/>
            <person name="Fujiyama A."/>
            <person name="Inagaki F."/>
            <person name="Takami H."/>
        </authorList>
    </citation>
    <scope>NUCLEOTIDE SEQUENCE</scope>
    <source>
        <strain evidence="1">Expedition CK06-06</strain>
    </source>
</reference>
<comment type="caution">
    <text evidence="1">The sequence shown here is derived from an EMBL/GenBank/DDBJ whole genome shotgun (WGS) entry which is preliminary data.</text>
</comment>
<name>X1MVH4_9ZZZZ</name>